<gene>
    <name evidence="4" type="ORF">ACOC_LOCUS7846</name>
</gene>
<organism evidence="6">
    <name type="scientific">Angiostrongylus costaricensis</name>
    <name type="common">Nematode worm</name>
    <dbReference type="NCBI Taxonomy" id="334426"/>
    <lineage>
        <taxon>Eukaryota</taxon>
        <taxon>Metazoa</taxon>
        <taxon>Ecdysozoa</taxon>
        <taxon>Nematoda</taxon>
        <taxon>Chromadorea</taxon>
        <taxon>Rhabditida</taxon>
        <taxon>Rhabditina</taxon>
        <taxon>Rhabditomorpha</taxon>
        <taxon>Strongyloidea</taxon>
        <taxon>Metastrongylidae</taxon>
        <taxon>Angiostrongylus</taxon>
    </lineage>
</organism>
<dbReference type="PANTHER" id="PTHR10827">
    <property type="entry name" value="RETICULOCALBIN"/>
    <property type="match status" value="1"/>
</dbReference>
<feature type="domain" description="EF-hand" evidence="3">
    <location>
        <begin position="72"/>
        <end position="107"/>
    </location>
</feature>
<evidence type="ECO:0000313" key="6">
    <source>
        <dbReference type="WBParaSite" id="ACOC_0000784501-mRNA-1"/>
    </source>
</evidence>
<dbReference type="WBParaSite" id="ACOC_0000784501-mRNA-1">
    <property type="protein sequence ID" value="ACOC_0000784501-mRNA-1"/>
    <property type="gene ID" value="ACOC_0000784501"/>
</dbReference>
<dbReference type="SUPFAM" id="SSF47473">
    <property type="entry name" value="EF-hand"/>
    <property type="match status" value="1"/>
</dbReference>
<proteinExistence type="predicted"/>
<dbReference type="AlphaFoldDB" id="A0A0R3PQZ2"/>
<dbReference type="OrthoDB" id="293868at2759"/>
<evidence type="ECO:0000256" key="2">
    <source>
        <dbReference type="SAM" id="SignalP"/>
    </source>
</evidence>
<keyword evidence="1" id="KW-0106">Calcium</keyword>
<dbReference type="Gene3D" id="1.10.238.10">
    <property type="entry name" value="EF-hand"/>
    <property type="match status" value="2"/>
</dbReference>
<sequence>MDTNRSNMQLALITTALCCSAFSAPVPVPLEEEFNLPGFSAMQENHEEKFLRVDQNKDKKLNFGEFLHMELAYVDAKKEEFDSLDKDGDGIITQREYEEHYRGVTNRSEARRTEYFAKVFQDFDEDFDLSLSQNELEKLLAKRFLVKPRENFPKLFYNLDNDRSGGLDLNEYMKFDATFPFDQTDPIPYDVNRVRSNGTEILSEQTVPVKATLVPNSTVDEQDVEAIAQVMGQASASFKNSVPKQAAVLQKGGSTSLFEHGFTGKSDFTTHPVKPSPFRQILPIQKIVKAVKSI</sequence>
<protein>
    <submittedName>
        <fullName evidence="6">EF-hand domain-containing protein</fullName>
    </submittedName>
</protein>
<accession>A0A0R3PQZ2</accession>
<evidence type="ECO:0000259" key="3">
    <source>
        <dbReference type="PROSITE" id="PS50222"/>
    </source>
</evidence>
<dbReference type="PROSITE" id="PS50222">
    <property type="entry name" value="EF_HAND_2"/>
    <property type="match status" value="1"/>
</dbReference>
<dbReference type="GO" id="GO:0005783">
    <property type="term" value="C:endoplasmic reticulum"/>
    <property type="evidence" value="ECO:0007669"/>
    <property type="project" value="TreeGrafter"/>
</dbReference>
<dbReference type="Proteomes" id="UP000267027">
    <property type="component" value="Unassembled WGS sequence"/>
</dbReference>
<dbReference type="GO" id="GO:0005509">
    <property type="term" value="F:calcium ion binding"/>
    <property type="evidence" value="ECO:0007669"/>
    <property type="project" value="InterPro"/>
</dbReference>
<feature type="signal peptide" evidence="2">
    <location>
        <begin position="1"/>
        <end position="23"/>
    </location>
</feature>
<keyword evidence="2" id="KW-0732">Signal</keyword>
<dbReference type="InterPro" id="IPR002048">
    <property type="entry name" value="EF_hand_dom"/>
</dbReference>
<reference evidence="4 5" key="2">
    <citation type="submission" date="2018-11" db="EMBL/GenBank/DDBJ databases">
        <authorList>
            <consortium name="Pathogen Informatics"/>
        </authorList>
    </citation>
    <scope>NUCLEOTIDE SEQUENCE [LARGE SCALE GENOMIC DNA]</scope>
    <source>
        <strain evidence="4 5">Costa Rica</strain>
    </source>
</reference>
<evidence type="ECO:0000313" key="5">
    <source>
        <dbReference type="Proteomes" id="UP000267027"/>
    </source>
</evidence>
<evidence type="ECO:0000256" key="1">
    <source>
        <dbReference type="ARBA" id="ARBA00022837"/>
    </source>
</evidence>
<evidence type="ECO:0000313" key="4">
    <source>
        <dbReference type="EMBL" id="VDM59431.1"/>
    </source>
</evidence>
<dbReference type="EMBL" id="UYYA01004084">
    <property type="protein sequence ID" value="VDM59431.1"/>
    <property type="molecule type" value="Genomic_DNA"/>
</dbReference>
<dbReference type="PANTHER" id="PTHR10827:SF52">
    <property type="entry name" value="IP16409P"/>
    <property type="match status" value="1"/>
</dbReference>
<dbReference type="InterPro" id="IPR018247">
    <property type="entry name" value="EF_Hand_1_Ca_BS"/>
</dbReference>
<feature type="chain" id="PRO_5043130317" evidence="2">
    <location>
        <begin position="24"/>
        <end position="294"/>
    </location>
</feature>
<dbReference type="PROSITE" id="PS00018">
    <property type="entry name" value="EF_HAND_1"/>
    <property type="match status" value="1"/>
</dbReference>
<name>A0A0R3PQZ2_ANGCS</name>
<keyword evidence="5" id="KW-1185">Reference proteome</keyword>
<dbReference type="STRING" id="334426.A0A0R3PQZ2"/>
<reference evidence="6" key="1">
    <citation type="submission" date="2017-02" db="UniProtKB">
        <authorList>
            <consortium name="WormBaseParasite"/>
        </authorList>
    </citation>
    <scope>IDENTIFICATION</scope>
</reference>
<dbReference type="InterPro" id="IPR011992">
    <property type="entry name" value="EF-hand-dom_pair"/>
</dbReference>